<dbReference type="Gene3D" id="1.25.40.10">
    <property type="entry name" value="Tetratricopeptide repeat domain"/>
    <property type="match status" value="1"/>
</dbReference>
<evidence type="ECO:0000256" key="2">
    <source>
        <dbReference type="ARBA" id="ARBA00022803"/>
    </source>
</evidence>
<dbReference type="PROSITE" id="PS50076">
    <property type="entry name" value="DNAJ_2"/>
    <property type="match status" value="1"/>
</dbReference>
<keyword evidence="3" id="KW-0175">Coiled coil</keyword>
<comment type="caution">
    <text evidence="6">The sequence shown here is derived from an EMBL/GenBank/DDBJ whole genome shotgun (WGS) entry which is preliminary data.</text>
</comment>
<dbReference type="SUPFAM" id="SSF48452">
    <property type="entry name" value="TPR-like"/>
    <property type="match status" value="3"/>
</dbReference>
<feature type="coiled-coil region" evidence="3">
    <location>
        <begin position="160"/>
        <end position="187"/>
    </location>
</feature>
<dbReference type="SMART" id="SM00028">
    <property type="entry name" value="TPR"/>
    <property type="match status" value="6"/>
</dbReference>
<dbReference type="EMBL" id="BLQM01000027">
    <property type="protein sequence ID" value="GMH52388.1"/>
    <property type="molecule type" value="Genomic_DNA"/>
</dbReference>
<evidence type="ECO:0000259" key="5">
    <source>
        <dbReference type="PROSITE" id="PS50076"/>
    </source>
</evidence>
<keyword evidence="1" id="KW-0677">Repeat</keyword>
<evidence type="ECO:0000313" key="7">
    <source>
        <dbReference type="Proteomes" id="UP001162640"/>
    </source>
</evidence>
<feature type="compositionally biased region" description="Basic and acidic residues" evidence="4">
    <location>
        <begin position="440"/>
        <end position="451"/>
    </location>
</feature>
<feature type="region of interest" description="Disordered" evidence="4">
    <location>
        <begin position="431"/>
        <end position="451"/>
    </location>
</feature>
<feature type="region of interest" description="Disordered" evidence="4">
    <location>
        <begin position="472"/>
        <end position="502"/>
    </location>
</feature>
<dbReference type="AlphaFoldDB" id="A0A9W6ZJX5"/>
<dbReference type="PANTHER" id="PTHR45188">
    <property type="entry name" value="DNAJ PROTEIN P58IPK HOMOLOG"/>
    <property type="match status" value="1"/>
</dbReference>
<evidence type="ECO:0000313" key="6">
    <source>
        <dbReference type="EMBL" id="GMH52388.1"/>
    </source>
</evidence>
<dbReference type="Proteomes" id="UP001162640">
    <property type="component" value="Unassembled WGS sequence"/>
</dbReference>
<evidence type="ECO:0000256" key="1">
    <source>
        <dbReference type="ARBA" id="ARBA00022737"/>
    </source>
</evidence>
<dbReference type="PANTHER" id="PTHR45188:SF2">
    <property type="entry name" value="DNAJ HOMOLOG SUBFAMILY C MEMBER 7"/>
    <property type="match status" value="1"/>
</dbReference>
<gene>
    <name evidence="6" type="ORF">TL16_g01218</name>
</gene>
<dbReference type="PROSITE" id="PS00636">
    <property type="entry name" value="DNAJ_1"/>
    <property type="match status" value="1"/>
</dbReference>
<dbReference type="Pfam" id="PF13181">
    <property type="entry name" value="TPR_8"/>
    <property type="match status" value="1"/>
</dbReference>
<name>A0A9W6ZJX5_9STRA</name>
<dbReference type="PRINTS" id="PR00625">
    <property type="entry name" value="JDOMAIN"/>
</dbReference>
<proteinExistence type="predicted"/>
<dbReference type="InterPro" id="IPR018253">
    <property type="entry name" value="DnaJ_domain_CS"/>
</dbReference>
<dbReference type="InterPro" id="IPR019734">
    <property type="entry name" value="TPR_rpt"/>
</dbReference>
<accession>A0A9W6ZJX5</accession>
<dbReference type="CDD" id="cd06257">
    <property type="entry name" value="DnaJ"/>
    <property type="match status" value="1"/>
</dbReference>
<protein>
    <recommendedName>
        <fullName evidence="5">J domain-containing protein</fullName>
    </recommendedName>
</protein>
<feature type="region of interest" description="Disordered" evidence="4">
    <location>
        <begin position="1"/>
        <end position="35"/>
    </location>
</feature>
<dbReference type="InterPro" id="IPR001623">
    <property type="entry name" value="DnaJ_domain"/>
</dbReference>
<evidence type="ECO:0000256" key="4">
    <source>
        <dbReference type="SAM" id="MobiDB-lite"/>
    </source>
</evidence>
<dbReference type="Gene3D" id="1.10.287.110">
    <property type="entry name" value="DnaJ domain"/>
    <property type="match status" value="1"/>
</dbReference>
<dbReference type="Pfam" id="PF00226">
    <property type="entry name" value="DnaJ"/>
    <property type="match status" value="1"/>
</dbReference>
<feature type="domain" description="J" evidence="5">
    <location>
        <begin position="409"/>
        <end position="479"/>
    </location>
</feature>
<feature type="compositionally biased region" description="Acidic residues" evidence="4">
    <location>
        <begin position="1"/>
        <end position="25"/>
    </location>
</feature>
<dbReference type="SUPFAM" id="SSF46565">
    <property type="entry name" value="Chaperone J-domain"/>
    <property type="match status" value="1"/>
</dbReference>
<dbReference type="InterPro" id="IPR011990">
    <property type="entry name" value="TPR-like_helical_dom_sf"/>
</dbReference>
<keyword evidence="2" id="KW-0802">TPR repeat</keyword>
<reference evidence="7" key="1">
    <citation type="journal article" date="2023" name="Commun. Biol.">
        <title>Genome analysis of Parmales, the sister group of diatoms, reveals the evolutionary specialization of diatoms from phago-mixotrophs to photoautotrophs.</title>
        <authorList>
            <person name="Ban H."/>
            <person name="Sato S."/>
            <person name="Yoshikawa S."/>
            <person name="Yamada K."/>
            <person name="Nakamura Y."/>
            <person name="Ichinomiya M."/>
            <person name="Sato N."/>
            <person name="Blanc-Mathieu R."/>
            <person name="Endo H."/>
            <person name="Kuwata A."/>
            <person name="Ogata H."/>
        </authorList>
    </citation>
    <scope>NUCLEOTIDE SEQUENCE [LARGE SCALE GENOMIC DNA]</scope>
</reference>
<organism evidence="6 7">
    <name type="scientific">Triparma laevis f. inornata</name>
    <dbReference type="NCBI Taxonomy" id="1714386"/>
    <lineage>
        <taxon>Eukaryota</taxon>
        <taxon>Sar</taxon>
        <taxon>Stramenopiles</taxon>
        <taxon>Ochrophyta</taxon>
        <taxon>Bolidophyceae</taxon>
        <taxon>Parmales</taxon>
        <taxon>Triparmaceae</taxon>
        <taxon>Triparma</taxon>
    </lineage>
</organism>
<dbReference type="SMART" id="SM00271">
    <property type="entry name" value="DnaJ"/>
    <property type="match status" value="1"/>
</dbReference>
<sequence length="534" mass="59276">MSSSDEDNSDHEMTVDSDDEMEPEPELTPAEHKAKGNEFYKKADYRSAIEAYTCAVESQKIVYTADPSDDNKFLLASFYSNRSAASMMILLHKESIEDCNNALELDSKLVKIHLRKAKQQITMGLIDEGIDSYNTALVLDPNNATGIKERDQAKMILKRFQLAKECLEKYKKNLQRIEGRQALAQIEVCLGVSPGWKDAKLVKCLALSAAGRADEAYGLTGSLMRSGMMGNSELIIVRAQCLYGMGDLDGCLKHYKQVLQGDPDNKDARESFKKVKSLVAKKKEADAAYRAKNFDEAVEFYGDAIELGKDNPAFSAKLYNNRATAHANCRRHEECVKDCGSAIDLDPDYGKAYMRRATSLMMLGEKEHIEEAIRDYEKYASVMGEEVHREVQGKIRSAKVQLKRASRKDFYKILGVPKDANEAEIKKAYRKSALKHHPDRHATSTEEDKANSAKVFRDVNAAYEVLSDPKKKELYDSGVDEQDLDDPNARPGGHSHGGGMGGMDPNVLFQMFMQQQGGMGGGMGGGGHHGFGGF</sequence>
<evidence type="ECO:0000256" key="3">
    <source>
        <dbReference type="SAM" id="Coils"/>
    </source>
</evidence>
<dbReference type="InterPro" id="IPR036869">
    <property type="entry name" value="J_dom_sf"/>
</dbReference>